<proteinExistence type="predicted"/>
<evidence type="ECO:0000256" key="1">
    <source>
        <dbReference type="SAM" id="MobiDB-lite"/>
    </source>
</evidence>
<feature type="compositionally biased region" description="Polar residues" evidence="1">
    <location>
        <begin position="183"/>
        <end position="192"/>
    </location>
</feature>
<accession>A0A963Z3D9</accession>
<protein>
    <submittedName>
        <fullName evidence="2">Uncharacterized protein</fullName>
    </submittedName>
</protein>
<dbReference type="AlphaFoldDB" id="A0A963Z3D9"/>
<evidence type="ECO:0000313" key="2">
    <source>
        <dbReference type="EMBL" id="MCB8881754.1"/>
    </source>
</evidence>
<dbReference type="Proteomes" id="UP000721844">
    <property type="component" value="Unassembled WGS sequence"/>
</dbReference>
<evidence type="ECO:0000313" key="3">
    <source>
        <dbReference type="Proteomes" id="UP000721844"/>
    </source>
</evidence>
<gene>
    <name evidence="2" type="ORF">ACELLULO517_16010</name>
</gene>
<feature type="region of interest" description="Disordered" evidence="1">
    <location>
        <begin position="126"/>
        <end position="192"/>
    </location>
</feature>
<keyword evidence="3" id="KW-1185">Reference proteome</keyword>
<reference evidence="2 3" key="1">
    <citation type="journal article" date="2021" name="Microorganisms">
        <title>Acidisoma silvae sp. nov. and Acidisomacellulosilytica sp. nov., Two Acidophilic Bacteria Isolated from Decaying Wood, Hydrolyzing Cellulose and Producing Poly-3-hydroxybutyrate.</title>
        <authorList>
            <person name="Mieszkin S."/>
            <person name="Pouder E."/>
            <person name="Uroz S."/>
            <person name="Simon-Colin C."/>
            <person name="Alain K."/>
        </authorList>
    </citation>
    <scope>NUCLEOTIDE SEQUENCE [LARGE SCALE GENOMIC DNA]</scope>
    <source>
        <strain evidence="2 3">HW T5.17</strain>
    </source>
</reference>
<organism evidence="2 3">
    <name type="scientific">Acidisoma cellulosilyticum</name>
    <dbReference type="NCBI Taxonomy" id="2802395"/>
    <lineage>
        <taxon>Bacteria</taxon>
        <taxon>Pseudomonadati</taxon>
        <taxon>Pseudomonadota</taxon>
        <taxon>Alphaproteobacteria</taxon>
        <taxon>Acetobacterales</taxon>
        <taxon>Acidocellaceae</taxon>
        <taxon>Acidisoma</taxon>
    </lineage>
</organism>
<dbReference type="RefSeq" id="WP_227308418.1">
    <property type="nucleotide sequence ID" value="NZ_JAESVA010000005.1"/>
</dbReference>
<comment type="caution">
    <text evidence="2">The sequence shown here is derived from an EMBL/GenBank/DDBJ whole genome shotgun (WGS) entry which is preliminary data.</text>
</comment>
<dbReference type="EMBL" id="JAESVA010000005">
    <property type="protein sequence ID" value="MCB8881754.1"/>
    <property type="molecule type" value="Genomic_DNA"/>
</dbReference>
<sequence length="192" mass="19994">MSKALSQGASPILAVPFDDIGSLIEKRARLEIDLIVLHAQTMGDQLPQDIAALRAADLKQPIILVTGDEAGDQMANVKNSLRLGASGHLSRQSTGIDLAISSFAFAHQGGTFAPINLLLADGPDTRKSLPVRQGEPSQERVMPEASLTGNAMSGRHPLVGSDGNTRRGAARVGAGRPALRLASSATGTEDKA</sequence>
<name>A0A963Z3D9_9PROT</name>
<feature type="compositionally biased region" description="Low complexity" evidence="1">
    <location>
        <begin position="166"/>
        <end position="182"/>
    </location>
</feature>